<dbReference type="GO" id="GO:0035556">
    <property type="term" value="P:intracellular signal transduction"/>
    <property type="evidence" value="ECO:0007669"/>
    <property type="project" value="InterPro"/>
</dbReference>
<dbReference type="SMART" id="SM00091">
    <property type="entry name" value="PAS"/>
    <property type="match status" value="1"/>
</dbReference>
<dbReference type="GeneID" id="94832860"/>
<feature type="transmembrane region" description="Helical" evidence="8">
    <location>
        <begin position="86"/>
        <end position="107"/>
    </location>
</feature>
<dbReference type="GO" id="GO:0007168">
    <property type="term" value="P:receptor guanylyl cyclase signaling pathway"/>
    <property type="evidence" value="ECO:0007669"/>
    <property type="project" value="TreeGrafter"/>
</dbReference>
<dbReference type="SUPFAM" id="SSF55785">
    <property type="entry name" value="PYP-like sensor domain (PAS domain)"/>
    <property type="match status" value="1"/>
</dbReference>
<dbReference type="InterPro" id="IPR029787">
    <property type="entry name" value="Nucleotide_cyclase"/>
</dbReference>
<keyword evidence="6" id="KW-0456">Lyase</keyword>
<evidence type="ECO:0000313" key="11">
    <source>
        <dbReference type="Proteomes" id="UP000179807"/>
    </source>
</evidence>
<name>A0A1J4KY87_9EUKA</name>
<feature type="transmembrane region" description="Helical" evidence="8">
    <location>
        <begin position="524"/>
        <end position="550"/>
    </location>
</feature>
<dbReference type="Pfam" id="PF25474">
    <property type="entry name" value="TPR_TmcB"/>
    <property type="match status" value="1"/>
</dbReference>
<dbReference type="GO" id="GO:0000166">
    <property type="term" value="F:nucleotide binding"/>
    <property type="evidence" value="ECO:0007669"/>
    <property type="project" value="UniProtKB-KW"/>
</dbReference>
<evidence type="ECO:0000256" key="3">
    <source>
        <dbReference type="ARBA" id="ARBA00022741"/>
    </source>
</evidence>
<evidence type="ECO:0000256" key="1">
    <source>
        <dbReference type="ARBA" id="ARBA00004370"/>
    </source>
</evidence>
<dbReference type="Gene3D" id="3.30.450.20">
    <property type="entry name" value="PAS domain"/>
    <property type="match status" value="1"/>
</dbReference>
<reference evidence="10" key="1">
    <citation type="submission" date="2016-10" db="EMBL/GenBank/DDBJ databases">
        <authorList>
            <person name="Benchimol M."/>
            <person name="Almeida L.G."/>
            <person name="Vasconcelos A.T."/>
            <person name="Perreira-Neves A."/>
            <person name="Rosa I.A."/>
            <person name="Tasca T."/>
            <person name="Bogo M.R."/>
            <person name="de Souza W."/>
        </authorList>
    </citation>
    <scope>NUCLEOTIDE SEQUENCE [LARGE SCALE GENOMIC DNA]</scope>
    <source>
        <strain evidence="10">K</strain>
    </source>
</reference>
<evidence type="ECO:0000256" key="2">
    <source>
        <dbReference type="ARBA" id="ARBA00022692"/>
    </source>
</evidence>
<feature type="transmembrane region" description="Helical" evidence="8">
    <location>
        <begin position="1039"/>
        <end position="1060"/>
    </location>
</feature>
<feature type="region of interest" description="Disordered" evidence="7">
    <location>
        <begin position="1"/>
        <end position="22"/>
    </location>
</feature>
<protein>
    <submittedName>
        <fullName evidence="10">Guanylate cyclase</fullName>
    </submittedName>
</protein>
<dbReference type="PROSITE" id="PS50125">
    <property type="entry name" value="GUANYLATE_CYCLASE_2"/>
    <property type="match status" value="1"/>
</dbReference>
<comment type="caution">
    <text evidence="10">The sequence shown here is derived from an EMBL/GenBank/DDBJ whole genome shotgun (WGS) entry which is preliminary data.</text>
</comment>
<evidence type="ECO:0000256" key="8">
    <source>
        <dbReference type="SAM" id="Phobius"/>
    </source>
</evidence>
<keyword evidence="3" id="KW-0547">Nucleotide-binding</keyword>
<dbReference type="InterPro" id="IPR000014">
    <property type="entry name" value="PAS"/>
</dbReference>
<dbReference type="InterPro" id="IPR050401">
    <property type="entry name" value="Cyclic_nucleotide_synthase"/>
</dbReference>
<dbReference type="Proteomes" id="UP000179807">
    <property type="component" value="Unassembled WGS sequence"/>
</dbReference>
<evidence type="ECO:0000259" key="9">
    <source>
        <dbReference type="PROSITE" id="PS50125"/>
    </source>
</evidence>
<evidence type="ECO:0000256" key="4">
    <source>
        <dbReference type="ARBA" id="ARBA00022989"/>
    </source>
</evidence>
<accession>A0A1J4KY87</accession>
<feature type="transmembrane region" description="Helical" evidence="8">
    <location>
        <begin position="190"/>
        <end position="211"/>
    </location>
</feature>
<dbReference type="SMART" id="SM00044">
    <property type="entry name" value="CYCc"/>
    <property type="match status" value="1"/>
</dbReference>
<evidence type="ECO:0000256" key="7">
    <source>
        <dbReference type="SAM" id="MobiDB-lite"/>
    </source>
</evidence>
<dbReference type="GO" id="GO:0001653">
    <property type="term" value="F:peptide receptor activity"/>
    <property type="evidence" value="ECO:0007669"/>
    <property type="project" value="TreeGrafter"/>
</dbReference>
<dbReference type="GO" id="GO:0004016">
    <property type="term" value="F:adenylate cyclase activity"/>
    <property type="evidence" value="ECO:0007669"/>
    <property type="project" value="TreeGrafter"/>
</dbReference>
<comment type="subcellular location">
    <subcellularLocation>
        <location evidence="1">Membrane</location>
    </subcellularLocation>
</comment>
<feature type="transmembrane region" description="Helical" evidence="8">
    <location>
        <begin position="119"/>
        <end position="138"/>
    </location>
</feature>
<evidence type="ECO:0000313" key="10">
    <source>
        <dbReference type="EMBL" id="OHT14517.1"/>
    </source>
</evidence>
<gene>
    <name evidence="10" type="ORF">TRFO_15024</name>
</gene>
<organism evidence="10 11">
    <name type="scientific">Tritrichomonas foetus</name>
    <dbReference type="NCBI Taxonomy" id="1144522"/>
    <lineage>
        <taxon>Eukaryota</taxon>
        <taxon>Metamonada</taxon>
        <taxon>Parabasalia</taxon>
        <taxon>Tritrichomonadida</taxon>
        <taxon>Tritrichomonadidae</taxon>
        <taxon>Tritrichomonas</taxon>
    </lineage>
</organism>
<dbReference type="Gene3D" id="3.30.70.1230">
    <property type="entry name" value="Nucleotide cyclase"/>
    <property type="match status" value="1"/>
</dbReference>
<dbReference type="PANTHER" id="PTHR11920:SF335">
    <property type="entry name" value="GUANYLATE CYCLASE"/>
    <property type="match status" value="1"/>
</dbReference>
<proteinExistence type="predicted"/>
<dbReference type="EMBL" id="MLAK01000353">
    <property type="protein sequence ID" value="OHT14517.1"/>
    <property type="molecule type" value="Genomic_DNA"/>
</dbReference>
<keyword evidence="11" id="KW-1185">Reference proteome</keyword>
<evidence type="ECO:0000256" key="6">
    <source>
        <dbReference type="ARBA" id="ARBA00023239"/>
    </source>
</evidence>
<dbReference type="PANTHER" id="PTHR11920">
    <property type="entry name" value="GUANYLYL CYCLASE"/>
    <property type="match status" value="1"/>
</dbReference>
<keyword evidence="2 8" id="KW-0812">Transmembrane</keyword>
<dbReference type="CDD" id="cd07302">
    <property type="entry name" value="CHD"/>
    <property type="match status" value="1"/>
</dbReference>
<dbReference type="VEuPathDB" id="TrichDB:TRFO_15024"/>
<dbReference type="GO" id="GO:0004383">
    <property type="term" value="F:guanylate cyclase activity"/>
    <property type="evidence" value="ECO:0007669"/>
    <property type="project" value="TreeGrafter"/>
</dbReference>
<dbReference type="InterPro" id="IPR001054">
    <property type="entry name" value="A/G_cyclase"/>
</dbReference>
<keyword evidence="4 8" id="KW-1133">Transmembrane helix</keyword>
<dbReference type="GO" id="GO:0005886">
    <property type="term" value="C:plasma membrane"/>
    <property type="evidence" value="ECO:0007669"/>
    <property type="project" value="TreeGrafter"/>
</dbReference>
<dbReference type="InterPro" id="IPR057352">
    <property type="entry name" value="TPR_TmcB/C"/>
</dbReference>
<evidence type="ECO:0000256" key="5">
    <source>
        <dbReference type="ARBA" id="ARBA00023136"/>
    </source>
</evidence>
<feature type="compositionally biased region" description="Polar residues" evidence="7">
    <location>
        <begin position="11"/>
        <end position="21"/>
    </location>
</feature>
<feature type="transmembrane region" description="Helical" evidence="8">
    <location>
        <begin position="737"/>
        <end position="760"/>
    </location>
</feature>
<feature type="transmembrane region" description="Helical" evidence="8">
    <location>
        <begin position="830"/>
        <end position="851"/>
    </location>
</feature>
<feature type="transmembrane region" description="Helical" evidence="8">
    <location>
        <begin position="150"/>
        <end position="170"/>
    </location>
</feature>
<feature type="transmembrane region" description="Helical" evidence="8">
    <location>
        <begin position="218"/>
        <end position="235"/>
    </location>
</feature>
<feature type="domain" description="Guanylate cyclase" evidence="9">
    <location>
        <begin position="1302"/>
        <end position="1434"/>
    </location>
</feature>
<dbReference type="OrthoDB" id="1890790at2759"/>
<dbReference type="RefSeq" id="XP_068367653.1">
    <property type="nucleotide sequence ID" value="XM_068498156.1"/>
</dbReference>
<dbReference type="SUPFAM" id="SSF55073">
    <property type="entry name" value="Nucleotide cyclase"/>
    <property type="match status" value="1"/>
</dbReference>
<keyword evidence="5 8" id="KW-0472">Membrane</keyword>
<dbReference type="InterPro" id="IPR035965">
    <property type="entry name" value="PAS-like_dom_sf"/>
</dbReference>
<sequence>MNVNRRETSNRRSTAISSGSMNSGGGTKYNGLIQISKYKIFLKDLGFLFSYVQITSPHYSILHKVITIIRLLQIVGPSLNFNNKLIWPKGTIAGSASSWASLFFQIVPADYVDASRRGFSILFIVLAILMIIFVIVSSSYYKKNANLSPIVSNVIFLYYSIFPHIMQLPVANNICVNFSQYAFFGKELSTTNWVIIIFSICVIFIQTYFVMSITRQTIAIYFVILVISTIVFKIYTTRSLMLLDRIQDDIDEFDNKIKYLNVGLNLMQIGFKYGHCLCVDFRFCKLMIEKWKLTPDVWFAYAKYSAIFPEENTTLEMIFIAIHKNKIKGSLSRSIKTQCIFISKMRENTLSNTLKSKINKIAKQTNGAKHKLRHVWDVVIQGNMGEIENATKRAISTIDHVDAEYKRLLREYPNNRFVTRSYSRFLFELKADYQGASDMVNKTRLLQRGITVNEDYCHNYGMSIFSKIPAHIQLLKNGNDMTESNLSFASDIEAEENMAQINEESQILSNKIENLRIPGTSNTIILRILLLILVFIIPIIGMIIGLIVFIKNLAEPIPYLRQLVALRNRLSQIAAFSLRYLCIQKGYLPNVVYRKADPPDPVGGTWDLREQISYVLSEATRISQQLNLYQKIGINDVYLHEVYKVSFTSSLKYYFYTKKTNYTIYQMSFQGISIDYVVQISAVLNMNLNESDIRDSSYTLNLIKNTYDLIYILRECFQKFTLYYNEIDDKAVFLMKILLISLLLLSAIVFISSAAVEVYWLQNSKKSAYKCIMSLPKNCISQLTESLRAIKKEVSTQSSTDTNEEINKQEENILKVFSSGGMSSTKYGDIVPIVIITVFVMGMNMVCFYLFSNAIKQLTLIMLRNAPHLINAGGAYAGKQASIYYLDLFILSNSPGEIDLLPPDKYAQYVTDLGTLSNTLYQALRYGDTMVKPFQGFASALQLSKDAITCEDKYAYQSTYIDVTSCFDADMVFSSISVFVDYVLSPYFVTGKDITPDNAYVSNLWTLLVFPLYTHLFMPILDDILPEIGKSSLNEIMNILMIVLPLAIISILFEIVAVIWTKHIESHIRAVLKLLLHCPPDVVISNSKIMKVLSGNLSAEQIEITSRDNSFYDNLLENLSQAIVYTDQNGIIEQMNKQCRKIFNVSDEDEYKGKQLKDFLNKFEGDIESILSNNSDPNINNSNNNINNVSSNTIPNNTNLKNTQGYSQNLNTTANYQTNSTATILSLKLNDEKLMFRVVKNICNQKLVITLQDVTAANRYQNLINEERAKSDQLLSSILPPSLVSRVQSGETNISFAVQSVTILFLDIVSFTQWCGNLPADKVLKTLNLMFKKLDLNVAKNPTMMKIKCIGDCYMAAGGVFSKVNQPAEHAKEGVNFGLDALDSIQEINKELNESLQIRVGINTGGPIVAGVLGIGKPTFEILGPAINMAQEMQDNGIPMKVHISRNVYELVYGDSFDIQERGTVEVKGGSVVTYLVNGRKNQKE</sequence>
<dbReference type="Pfam" id="PF00211">
    <property type="entry name" value="Guanylate_cyc"/>
    <property type="match status" value="1"/>
</dbReference>
<feature type="compositionally biased region" description="Basic and acidic residues" evidence="7">
    <location>
        <begin position="1"/>
        <end position="10"/>
    </location>
</feature>